<dbReference type="InterPro" id="IPR029005">
    <property type="entry name" value="LIM-bd/SEUSS"/>
</dbReference>
<dbReference type="AlphaFoldDB" id="A0A6G1I9L8"/>
<dbReference type="Proteomes" id="UP000799640">
    <property type="component" value="Unassembled WGS sequence"/>
</dbReference>
<accession>A0A6G1I9L8</accession>
<organism evidence="2 3">
    <name type="scientific">Trichodelitschia bisporula</name>
    <dbReference type="NCBI Taxonomy" id="703511"/>
    <lineage>
        <taxon>Eukaryota</taxon>
        <taxon>Fungi</taxon>
        <taxon>Dikarya</taxon>
        <taxon>Ascomycota</taxon>
        <taxon>Pezizomycotina</taxon>
        <taxon>Dothideomycetes</taxon>
        <taxon>Dothideomycetes incertae sedis</taxon>
        <taxon>Phaeotrichales</taxon>
        <taxon>Phaeotrichaceae</taxon>
        <taxon>Trichodelitschia</taxon>
    </lineage>
</organism>
<feature type="region of interest" description="Disordered" evidence="1">
    <location>
        <begin position="26"/>
        <end position="70"/>
    </location>
</feature>
<sequence>MESLQFETREHQEFIPRSKLEELCIKASPDQNKSPRMTKSAGKARNARQQPQADPAFELRHLPKPPVTDLGVTPRIQGFLEVCLRLVH</sequence>
<dbReference type="OrthoDB" id="774557at2759"/>
<dbReference type="EMBL" id="ML996687">
    <property type="protein sequence ID" value="KAF2405003.1"/>
    <property type="molecule type" value="Genomic_DNA"/>
</dbReference>
<gene>
    <name evidence="2" type="ORF">EJ06DRAFT_525579</name>
</gene>
<evidence type="ECO:0000313" key="2">
    <source>
        <dbReference type="EMBL" id="KAF2405003.1"/>
    </source>
</evidence>
<proteinExistence type="predicted"/>
<reference evidence="2" key="1">
    <citation type="journal article" date="2020" name="Stud. Mycol.">
        <title>101 Dothideomycetes genomes: a test case for predicting lifestyles and emergence of pathogens.</title>
        <authorList>
            <person name="Haridas S."/>
            <person name="Albert R."/>
            <person name="Binder M."/>
            <person name="Bloem J."/>
            <person name="Labutti K."/>
            <person name="Salamov A."/>
            <person name="Andreopoulos B."/>
            <person name="Baker S."/>
            <person name="Barry K."/>
            <person name="Bills G."/>
            <person name="Bluhm B."/>
            <person name="Cannon C."/>
            <person name="Castanera R."/>
            <person name="Culley D."/>
            <person name="Daum C."/>
            <person name="Ezra D."/>
            <person name="Gonzalez J."/>
            <person name="Henrissat B."/>
            <person name="Kuo A."/>
            <person name="Liang C."/>
            <person name="Lipzen A."/>
            <person name="Lutzoni F."/>
            <person name="Magnuson J."/>
            <person name="Mondo S."/>
            <person name="Nolan M."/>
            <person name="Ohm R."/>
            <person name="Pangilinan J."/>
            <person name="Park H.-J."/>
            <person name="Ramirez L."/>
            <person name="Alfaro M."/>
            <person name="Sun H."/>
            <person name="Tritt A."/>
            <person name="Yoshinaga Y."/>
            <person name="Zwiers L.-H."/>
            <person name="Turgeon B."/>
            <person name="Goodwin S."/>
            <person name="Spatafora J."/>
            <person name="Crous P."/>
            <person name="Grigoriev I."/>
        </authorList>
    </citation>
    <scope>NUCLEOTIDE SEQUENCE</scope>
    <source>
        <strain evidence="2">CBS 262.69</strain>
    </source>
</reference>
<evidence type="ECO:0000313" key="3">
    <source>
        <dbReference type="Proteomes" id="UP000799640"/>
    </source>
</evidence>
<protein>
    <submittedName>
        <fullName evidence="2">Uncharacterized protein</fullName>
    </submittedName>
</protein>
<keyword evidence="3" id="KW-1185">Reference proteome</keyword>
<evidence type="ECO:0000256" key="1">
    <source>
        <dbReference type="SAM" id="MobiDB-lite"/>
    </source>
</evidence>
<dbReference type="Pfam" id="PF01803">
    <property type="entry name" value="LIM_bind"/>
    <property type="match status" value="1"/>
</dbReference>
<name>A0A6G1I9L8_9PEZI</name>